<proteinExistence type="inferred from homology"/>
<evidence type="ECO:0000313" key="8">
    <source>
        <dbReference type="EMBL" id="KHQ49884.1"/>
    </source>
</evidence>
<dbReference type="OrthoDB" id="3639868at2"/>
<keyword evidence="6" id="KW-0472">Membrane</keyword>
<dbReference type="PANTHER" id="PTHR11730">
    <property type="entry name" value="AMMONIUM TRANSPORTER"/>
    <property type="match status" value="1"/>
</dbReference>
<evidence type="ECO:0000256" key="3">
    <source>
        <dbReference type="ARBA" id="ARBA00022448"/>
    </source>
</evidence>
<dbReference type="Pfam" id="PF00909">
    <property type="entry name" value="Ammonium_transp"/>
    <property type="match status" value="1"/>
</dbReference>
<comment type="caution">
    <text evidence="8">The sequence shown here is derived from an EMBL/GenBank/DDBJ whole genome shotgun (WGS) entry which is preliminary data.</text>
</comment>
<evidence type="ECO:0000256" key="7">
    <source>
        <dbReference type="ARBA" id="ARBA00023177"/>
    </source>
</evidence>
<dbReference type="SUPFAM" id="SSF111352">
    <property type="entry name" value="Ammonium transporter"/>
    <property type="match status" value="1"/>
</dbReference>
<comment type="subcellular location">
    <subcellularLocation>
        <location evidence="1">Membrane</location>
        <topology evidence="1">Multi-pass membrane protein</topology>
    </subcellularLocation>
</comment>
<protein>
    <submittedName>
        <fullName evidence="8">Ammonium transporter</fullName>
    </submittedName>
</protein>
<evidence type="ECO:0000256" key="5">
    <source>
        <dbReference type="ARBA" id="ARBA00022989"/>
    </source>
</evidence>
<dbReference type="GeneID" id="66501168"/>
<accession>A0A225PW56</accession>
<comment type="similarity">
    <text evidence="2">Belongs to the ammonia transporter channel (TC 1.A.11.2) family.</text>
</comment>
<dbReference type="EMBL" id="JSUQ01000037">
    <property type="protein sequence ID" value="KHQ49884.1"/>
    <property type="molecule type" value="Genomic_DNA"/>
</dbReference>
<dbReference type="GO" id="GO:0016020">
    <property type="term" value="C:membrane"/>
    <property type="evidence" value="ECO:0007669"/>
    <property type="project" value="UniProtKB-SubCell"/>
</dbReference>
<dbReference type="InterPro" id="IPR029020">
    <property type="entry name" value="Ammonium/urea_transptr"/>
</dbReference>
<evidence type="ECO:0000256" key="4">
    <source>
        <dbReference type="ARBA" id="ARBA00022692"/>
    </source>
</evidence>
<keyword evidence="3" id="KW-0813">Transport</keyword>
<dbReference type="GO" id="GO:0097272">
    <property type="term" value="P:ammonium homeostasis"/>
    <property type="evidence" value="ECO:0007669"/>
    <property type="project" value="TreeGrafter"/>
</dbReference>
<evidence type="ECO:0000256" key="6">
    <source>
        <dbReference type="ARBA" id="ARBA00023136"/>
    </source>
</evidence>
<gene>
    <name evidence="8" type="ORF">OA50_05558</name>
</gene>
<keyword evidence="5" id="KW-1133">Transmembrane helix</keyword>
<keyword evidence="4" id="KW-0812">Transmembrane</keyword>
<dbReference type="AlphaFoldDB" id="A0A0B3SH30"/>
<dbReference type="PANTHER" id="PTHR11730:SF6">
    <property type="entry name" value="AMMONIUM TRANSPORTER"/>
    <property type="match status" value="1"/>
</dbReference>
<accession>A0A0B3SH30</accession>
<keyword evidence="7" id="KW-0924">Ammonia transport</keyword>
<dbReference type="InterPro" id="IPR024041">
    <property type="entry name" value="NH4_transpt_AmtB-like_dom"/>
</dbReference>
<dbReference type="GO" id="GO:0008519">
    <property type="term" value="F:ammonium channel activity"/>
    <property type="evidence" value="ECO:0007669"/>
    <property type="project" value="InterPro"/>
</dbReference>
<accession>A0A225R5L3</accession>
<organism evidence="8 9">
    <name type="scientific">Mameliella alba</name>
    <dbReference type="NCBI Taxonomy" id="561184"/>
    <lineage>
        <taxon>Bacteria</taxon>
        <taxon>Pseudomonadati</taxon>
        <taxon>Pseudomonadota</taxon>
        <taxon>Alphaproteobacteria</taxon>
        <taxon>Rhodobacterales</taxon>
        <taxon>Roseobacteraceae</taxon>
        <taxon>Mameliella</taxon>
    </lineage>
</organism>
<evidence type="ECO:0000313" key="9">
    <source>
        <dbReference type="Proteomes" id="UP000030960"/>
    </source>
</evidence>
<evidence type="ECO:0000256" key="1">
    <source>
        <dbReference type="ARBA" id="ARBA00004141"/>
    </source>
</evidence>
<dbReference type="STRING" id="561184.SAMN05216376_105367"/>
<evidence type="ECO:0000256" key="2">
    <source>
        <dbReference type="ARBA" id="ARBA00005887"/>
    </source>
</evidence>
<dbReference type="PATRIC" id="fig|1515334.3.peg.5559"/>
<sequence>MSLDVSAIYAEQVTLNSLVQNVLYASGTVGAILVVVGLLLIDAGTARRKNLFNSTIEKTLGFFLGFATYYVIGFGFWAAQYYIMVDATLMDSIKDWWIGGAMTNVHAHDVDPAVFPGLNTFQIFIFFLAVFAGIINILLHFSVSERMKPAAYYITCVVATVVSSALSLATWGSVGPLTNMGFHDFFGVGFVYMFPAGMLLVFTPMLGKRPGMMEPHPRVSAYLAPSIGLCAPGLLMIFAGLPMVILSCMFFFDPEALAVSVTMAETSVGVALNNYALVWAGGAITGMILAYKSGNYAYTLLGPLAGYVAGASGFDVYMPWQAFIVGLVAPIASYIVYEFTLKRGIDEHKLFPLFIGAGSLGMICVGIFKAGTPRGGYLGIEEGAYAFQHGEISLVMQLVGIVTCLGTGAVTALVLSVILKATVGLRIDDDDQIDGLDKLYWDLEPDVVTHADNVPRS</sequence>
<reference evidence="8 9" key="1">
    <citation type="submission" date="2014-10" db="EMBL/GenBank/DDBJ databases">
        <title>Genome sequence of Ponticoccus sp. strain UMTAT08 isolated from clonal culture of toxic dinoflagellate Alexandrium tamiyavanichii.</title>
        <authorList>
            <person name="Gan H.Y."/>
            <person name="Muhd D.-D."/>
            <person name="Mohd Noor M.E."/>
            <person name="Yeong Y.S."/>
            <person name="Usup G."/>
        </authorList>
    </citation>
    <scope>NUCLEOTIDE SEQUENCE [LARGE SCALE GENOMIC DNA]</scope>
    <source>
        <strain evidence="8 9">UMTAT08</strain>
    </source>
</reference>
<dbReference type="RefSeq" id="WP_043146944.1">
    <property type="nucleotide sequence ID" value="NZ_AP022337.1"/>
</dbReference>
<dbReference type="Gene3D" id="1.10.3430.10">
    <property type="entry name" value="Ammonium transporter AmtB like domains"/>
    <property type="match status" value="1"/>
</dbReference>
<name>A0A0B3SH30_9RHOB</name>
<keyword evidence="9" id="KW-1185">Reference proteome</keyword>
<dbReference type="Proteomes" id="UP000030960">
    <property type="component" value="Unassembled WGS sequence"/>
</dbReference>